<gene>
    <name evidence="1" type="ORF">LMG28688_00814</name>
</gene>
<dbReference type="InterPro" id="IPR058630">
    <property type="entry name" value="T4_Y16D"/>
</dbReference>
<evidence type="ECO:0000313" key="1">
    <source>
        <dbReference type="EMBL" id="CAB3779353.1"/>
    </source>
</evidence>
<dbReference type="AlphaFoldDB" id="A0A6J5FGV6"/>
<proteinExistence type="predicted"/>
<protein>
    <submittedName>
        <fullName evidence="1">Uncharacterized protein</fullName>
    </submittedName>
</protein>
<keyword evidence="2" id="KW-1185">Reference proteome</keyword>
<dbReference type="Pfam" id="PF26092">
    <property type="entry name" value="T4_Y16D"/>
    <property type="match status" value="1"/>
</dbReference>
<accession>A0A6J5FGV6</accession>
<sequence length="87" mass="9760">MTGHRIVCAANRKRFTGEVVLGLRHWDAFMHRMDTEGDPVDQGFIDNEGRFLGRVEAWKVAEAAGQIVRRVGGDHVDGGTLYSENLY</sequence>
<organism evidence="1 2">
    <name type="scientific">Paraburkholderia caffeinitolerans</name>
    <dbReference type="NCBI Taxonomy" id="1723730"/>
    <lineage>
        <taxon>Bacteria</taxon>
        <taxon>Pseudomonadati</taxon>
        <taxon>Pseudomonadota</taxon>
        <taxon>Betaproteobacteria</taxon>
        <taxon>Burkholderiales</taxon>
        <taxon>Burkholderiaceae</taxon>
        <taxon>Paraburkholderia</taxon>
    </lineage>
</organism>
<dbReference type="Proteomes" id="UP000494119">
    <property type="component" value="Unassembled WGS sequence"/>
</dbReference>
<evidence type="ECO:0000313" key="2">
    <source>
        <dbReference type="Proteomes" id="UP000494119"/>
    </source>
</evidence>
<name>A0A6J5FGV6_9BURK</name>
<reference evidence="1 2" key="1">
    <citation type="submission" date="2020-04" db="EMBL/GenBank/DDBJ databases">
        <authorList>
            <person name="De Canck E."/>
        </authorList>
    </citation>
    <scope>NUCLEOTIDE SEQUENCE [LARGE SCALE GENOMIC DNA]</scope>
    <source>
        <strain evidence="1 2">LMG 28688</strain>
    </source>
</reference>
<dbReference type="EMBL" id="CADIKL010000003">
    <property type="protein sequence ID" value="CAB3779353.1"/>
    <property type="molecule type" value="Genomic_DNA"/>
</dbReference>